<protein>
    <submittedName>
        <fullName evidence="4">CAAX amino protease</fullName>
    </submittedName>
</protein>
<keyword evidence="4" id="KW-0645">Protease</keyword>
<feature type="domain" description="CAAX prenyl protease 2/Lysostaphin resistance protein A-like" evidence="3">
    <location>
        <begin position="142"/>
        <end position="229"/>
    </location>
</feature>
<dbReference type="PANTHER" id="PTHR36435">
    <property type="entry name" value="SLR1288 PROTEIN"/>
    <property type="match status" value="1"/>
</dbReference>
<feature type="transmembrane region" description="Helical" evidence="2">
    <location>
        <begin position="60"/>
        <end position="78"/>
    </location>
</feature>
<dbReference type="GO" id="GO:0006508">
    <property type="term" value="P:proteolysis"/>
    <property type="evidence" value="ECO:0007669"/>
    <property type="project" value="UniProtKB-KW"/>
</dbReference>
<comment type="similarity">
    <text evidence="1">Belongs to the UPF0177 family.</text>
</comment>
<feature type="transmembrane region" description="Helical" evidence="2">
    <location>
        <begin position="99"/>
        <end position="118"/>
    </location>
</feature>
<dbReference type="GO" id="GO:0080120">
    <property type="term" value="P:CAAX-box protein maturation"/>
    <property type="evidence" value="ECO:0007669"/>
    <property type="project" value="UniProtKB-ARBA"/>
</dbReference>
<evidence type="ECO:0000313" key="4">
    <source>
        <dbReference type="EMBL" id="BDR57205.1"/>
    </source>
</evidence>
<keyword evidence="4" id="KW-0378">Hydrolase</keyword>
<dbReference type="RefSeq" id="WP_317696097.1">
    <property type="nucleotide sequence ID" value="NZ_AP026801.1"/>
</dbReference>
<evidence type="ECO:0000313" key="5">
    <source>
        <dbReference type="Proteomes" id="UP001321804"/>
    </source>
</evidence>
<dbReference type="InterPro" id="IPR052710">
    <property type="entry name" value="CAAX_protease"/>
</dbReference>
<gene>
    <name evidence="4" type="ORF">KIMC2_17670</name>
</gene>
<dbReference type="AlphaFoldDB" id="A0AAU9D718"/>
<sequence length="240" mass="27266">MKKALRKIDLNPRLRMIFSIIAIALLMLFYYLQGSILSQAVKLKITEDETSYNQQIFLEVMYFVTFAILVLLALIVYFKLTRKKPFQKFTLRKIGTSTGLFIGSIVVQTVLGQLDYVINGNMQSANNSSIEEIAGLRIDFAVVLLSTAVLFSPIFEEVIYRGLIVDGVFKEHRLIGVFTQALLFGASHSVDNIIQFMTYFMTGLFLGLIYWKTENLEYSMIGHFLQNAIGALEMIKDLIS</sequence>
<dbReference type="InterPro" id="IPR003675">
    <property type="entry name" value="Rce1/LyrA-like_dom"/>
</dbReference>
<accession>A0AAU9D718</accession>
<dbReference type="KEGG" id="xak:KIMC2_17670"/>
<evidence type="ECO:0000256" key="2">
    <source>
        <dbReference type="SAM" id="Phobius"/>
    </source>
</evidence>
<keyword evidence="2" id="KW-0472">Membrane</keyword>
<dbReference type="EMBL" id="AP026801">
    <property type="protein sequence ID" value="BDR57205.1"/>
    <property type="molecule type" value="Genomic_DNA"/>
</dbReference>
<reference evidence="4 5" key="1">
    <citation type="journal article" date="2023" name="Microbiol. Spectr.">
        <title>Symbiosis of Carpenter Bees with Uncharacterized Lactic Acid Bacteria Showing NAD Auxotrophy.</title>
        <authorList>
            <person name="Kawasaki S."/>
            <person name="Ozawa K."/>
            <person name="Mori T."/>
            <person name="Yamamoto A."/>
            <person name="Ito M."/>
            <person name="Ohkuma M."/>
            <person name="Sakamoto M."/>
            <person name="Matsutani M."/>
        </authorList>
    </citation>
    <scope>NUCLEOTIDE SEQUENCE [LARGE SCALE GENOMIC DNA]</scope>
    <source>
        <strain evidence="4 5">KimC2</strain>
    </source>
</reference>
<organism evidence="4 5">
    <name type="scientific">Xylocopilactobacillus apis</name>
    <dbReference type="NCBI Taxonomy" id="2932183"/>
    <lineage>
        <taxon>Bacteria</taxon>
        <taxon>Bacillati</taxon>
        <taxon>Bacillota</taxon>
        <taxon>Bacilli</taxon>
        <taxon>Lactobacillales</taxon>
        <taxon>Lactobacillaceae</taxon>
        <taxon>Xylocopilactobacillus</taxon>
    </lineage>
</organism>
<name>A0AAU9D718_9LACO</name>
<proteinExistence type="inferred from homology"/>
<keyword evidence="5" id="KW-1185">Reference proteome</keyword>
<dbReference type="Pfam" id="PF02517">
    <property type="entry name" value="Rce1-like"/>
    <property type="match status" value="1"/>
</dbReference>
<dbReference type="PANTHER" id="PTHR36435:SF1">
    <property type="entry name" value="CAAX AMINO TERMINAL PROTEASE FAMILY PROTEIN"/>
    <property type="match status" value="1"/>
</dbReference>
<keyword evidence="2" id="KW-0812">Transmembrane</keyword>
<dbReference type="Proteomes" id="UP001321804">
    <property type="component" value="Chromosome"/>
</dbReference>
<evidence type="ECO:0000256" key="1">
    <source>
        <dbReference type="ARBA" id="ARBA00009067"/>
    </source>
</evidence>
<keyword evidence="2" id="KW-1133">Transmembrane helix</keyword>
<evidence type="ECO:0000259" key="3">
    <source>
        <dbReference type="Pfam" id="PF02517"/>
    </source>
</evidence>
<feature type="transmembrane region" description="Helical" evidence="2">
    <location>
        <begin position="12"/>
        <end position="32"/>
    </location>
</feature>
<dbReference type="GO" id="GO:0004175">
    <property type="term" value="F:endopeptidase activity"/>
    <property type="evidence" value="ECO:0007669"/>
    <property type="project" value="UniProtKB-ARBA"/>
</dbReference>
<feature type="transmembrane region" description="Helical" evidence="2">
    <location>
        <begin position="193"/>
        <end position="211"/>
    </location>
</feature>